<name>A0A844EAB4_9LACO</name>
<dbReference type="Proteomes" id="UP000491237">
    <property type="component" value="Unassembled WGS sequence"/>
</dbReference>
<reference evidence="1 2" key="1">
    <citation type="submission" date="2019-11" db="EMBL/GenBank/DDBJ databases">
        <title>Draft Genome Sequence of Plant Growth-Promoting Rhizosphere-Associated Bacteria.</title>
        <authorList>
            <person name="Vasilyev I.Y."/>
            <person name="Radchenko V."/>
            <person name="Ilnitskaya E.V."/>
        </authorList>
    </citation>
    <scope>NUCLEOTIDE SEQUENCE [LARGE SCALE GENOMIC DNA]</scope>
    <source>
        <strain evidence="1 2">VRA_07sq_f</strain>
    </source>
</reference>
<sequence length="118" mass="13048">MAIINGSGKITKIYHGGSLVYQDDNNWHELITTDVGGLFNIDMLYQKIIAEKKLRLIFVADSEYGKTLSNYDFKIDLSKIITTFQTPWSGTGQVVHTQTDFGGENSLNANNGSSVLSL</sequence>
<gene>
    <name evidence="1" type="ORF">GKC44_00305</name>
</gene>
<proteinExistence type="predicted"/>
<protein>
    <submittedName>
        <fullName evidence="1">Uncharacterized protein</fullName>
    </submittedName>
</protein>
<evidence type="ECO:0000313" key="2">
    <source>
        <dbReference type="Proteomes" id="UP000491237"/>
    </source>
</evidence>
<dbReference type="EMBL" id="WKKY01000002">
    <property type="protein sequence ID" value="MSE19727.1"/>
    <property type="molecule type" value="Genomic_DNA"/>
</dbReference>
<dbReference type="AlphaFoldDB" id="A0A844EAB4"/>
<comment type="caution">
    <text evidence="1">The sequence shown here is derived from an EMBL/GenBank/DDBJ whole genome shotgun (WGS) entry which is preliminary data.</text>
</comment>
<organism evidence="1 2">
    <name type="scientific">Lentilactobacillus parabuchneri</name>
    <dbReference type="NCBI Taxonomy" id="152331"/>
    <lineage>
        <taxon>Bacteria</taxon>
        <taxon>Bacillati</taxon>
        <taxon>Bacillota</taxon>
        <taxon>Bacilli</taxon>
        <taxon>Lactobacillales</taxon>
        <taxon>Lactobacillaceae</taxon>
        <taxon>Lentilactobacillus</taxon>
    </lineage>
</organism>
<accession>A0A844EAB4</accession>
<evidence type="ECO:0000313" key="1">
    <source>
        <dbReference type="EMBL" id="MSE19727.1"/>
    </source>
</evidence>